<keyword evidence="3" id="KW-0472">Membrane</keyword>
<evidence type="ECO:0000313" key="6">
    <source>
        <dbReference type="Proteomes" id="UP000247409"/>
    </source>
</evidence>
<organism evidence="5 6">
    <name type="scientific">Gracilariopsis chorda</name>
    <dbReference type="NCBI Taxonomy" id="448386"/>
    <lineage>
        <taxon>Eukaryota</taxon>
        <taxon>Rhodophyta</taxon>
        <taxon>Florideophyceae</taxon>
        <taxon>Rhodymeniophycidae</taxon>
        <taxon>Gracilariales</taxon>
        <taxon>Gracilariaceae</taxon>
        <taxon>Gracilariopsis</taxon>
    </lineage>
</organism>
<evidence type="ECO:0000256" key="1">
    <source>
        <dbReference type="PROSITE-ProRule" id="PRU00175"/>
    </source>
</evidence>
<dbReference type="EMBL" id="NBIV01000006">
    <property type="protein sequence ID" value="PXF49298.1"/>
    <property type="molecule type" value="Genomic_DNA"/>
</dbReference>
<dbReference type="SMART" id="SM00184">
    <property type="entry name" value="RING"/>
    <property type="match status" value="1"/>
</dbReference>
<protein>
    <submittedName>
        <fullName evidence="5">NEP1-interacting protein-like 1</fullName>
    </submittedName>
</protein>
<dbReference type="CDD" id="cd16454">
    <property type="entry name" value="RING-H2_PA-TM-RING"/>
    <property type="match status" value="1"/>
</dbReference>
<dbReference type="PANTHER" id="PTHR45676:SF41">
    <property type="entry name" value="RING-H2 FINGER PROTEIN ATL66"/>
    <property type="match status" value="1"/>
</dbReference>
<feature type="domain" description="RING-type" evidence="4">
    <location>
        <begin position="162"/>
        <end position="202"/>
    </location>
</feature>
<dbReference type="Proteomes" id="UP000247409">
    <property type="component" value="Unassembled WGS sequence"/>
</dbReference>
<dbReference type="InterPro" id="IPR001841">
    <property type="entry name" value="Znf_RING"/>
</dbReference>
<reference evidence="5 6" key="1">
    <citation type="journal article" date="2018" name="Mol. Biol. Evol.">
        <title>Analysis of the draft genome of the red seaweed Gracilariopsis chorda provides insights into genome size evolution in Rhodophyta.</title>
        <authorList>
            <person name="Lee J."/>
            <person name="Yang E.C."/>
            <person name="Graf L."/>
            <person name="Yang J.H."/>
            <person name="Qiu H."/>
            <person name="Zel Zion U."/>
            <person name="Chan C.X."/>
            <person name="Stephens T.G."/>
            <person name="Weber A.P.M."/>
            <person name="Boo G.H."/>
            <person name="Boo S.M."/>
            <person name="Kim K.M."/>
            <person name="Shin Y."/>
            <person name="Jung M."/>
            <person name="Lee S.J."/>
            <person name="Yim H.S."/>
            <person name="Lee J.H."/>
            <person name="Bhattacharya D."/>
            <person name="Yoon H.S."/>
        </authorList>
    </citation>
    <scope>NUCLEOTIDE SEQUENCE [LARGE SCALE GENOMIC DNA]</scope>
    <source>
        <strain evidence="5 6">SKKU-2015</strain>
        <tissue evidence="5">Whole body</tissue>
    </source>
</reference>
<keyword evidence="1" id="KW-0479">Metal-binding</keyword>
<gene>
    <name evidence="5" type="ORF">BWQ96_00872</name>
</gene>
<keyword evidence="1" id="KW-0863">Zinc-finger</keyword>
<keyword evidence="1" id="KW-0862">Zinc</keyword>
<feature type="region of interest" description="Disordered" evidence="2">
    <location>
        <begin position="212"/>
        <end position="238"/>
    </location>
</feature>
<keyword evidence="3" id="KW-0812">Transmembrane</keyword>
<dbReference type="OrthoDB" id="6080at2759"/>
<keyword evidence="3" id="KW-1133">Transmembrane helix</keyword>
<dbReference type="GO" id="GO:0008270">
    <property type="term" value="F:zinc ion binding"/>
    <property type="evidence" value="ECO:0007669"/>
    <property type="project" value="UniProtKB-KW"/>
</dbReference>
<proteinExistence type="predicted"/>
<keyword evidence="6" id="KW-1185">Reference proteome</keyword>
<feature type="compositionally biased region" description="Low complexity" evidence="2">
    <location>
        <begin position="113"/>
        <end position="125"/>
    </location>
</feature>
<dbReference type="SUPFAM" id="SSF57850">
    <property type="entry name" value="RING/U-box"/>
    <property type="match status" value="1"/>
</dbReference>
<dbReference type="InterPro" id="IPR013083">
    <property type="entry name" value="Znf_RING/FYVE/PHD"/>
</dbReference>
<sequence>MPVDVVIYVLVAVTIALTVLILLSFLYVQRRRQRAMQLLALAQEEADRRRRKKKKVALRRWEIDNAAPEALVHRVVSNPNQYTLTLKSNPDLYIKAVTALRTAGHLPPDLVQPPETTESTVPTEPDLLEPPVTEPPPISDTAPSSGQLPRVLVAIPPTETNCVICLEPIIVGQRVRSLPCHHIYHSQCIRIWLRRKNACPCCCERVVLKRRKRQNNSAHPPPQTSDRQPTLVQPIPRFDDRGERNALHATLSRNKSSFLSRQSDDISLDRFNSDTTSQLDEQTAEELLSQVRRALRGQSSMLSIGTTCSATPSDTAPSHQLVSAPNECVINLSDFETPSEHAETAAANRFLHSISARSVGSINEPTEAAPPVADVAVDIEAISPAP</sequence>
<dbReference type="PANTHER" id="PTHR45676">
    <property type="entry name" value="RING-H2 FINGER PROTEIN ATL51-RELATED"/>
    <property type="match status" value="1"/>
</dbReference>
<evidence type="ECO:0000259" key="4">
    <source>
        <dbReference type="PROSITE" id="PS50089"/>
    </source>
</evidence>
<dbReference type="STRING" id="448386.A0A2V3J4F3"/>
<evidence type="ECO:0000313" key="5">
    <source>
        <dbReference type="EMBL" id="PXF49298.1"/>
    </source>
</evidence>
<dbReference type="Gene3D" id="3.30.40.10">
    <property type="entry name" value="Zinc/RING finger domain, C3HC4 (zinc finger)"/>
    <property type="match status" value="1"/>
</dbReference>
<dbReference type="PROSITE" id="PS50089">
    <property type="entry name" value="ZF_RING_2"/>
    <property type="match status" value="1"/>
</dbReference>
<feature type="region of interest" description="Disordered" evidence="2">
    <location>
        <begin position="107"/>
        <end position="145"/>
    </location>
</feature>
<dbReference type="AlphaFoldDB" id="A0A2V3J4F3"/>
<evidence type="ECO:0000256" key="2">
    <source>
        <dbReference type="SAM" id="MobiDB-lite"/>
    </source>
</evidence>
<evidence type="ECO:0000256" key="3">
    <source>
        <dbReference type="SAM" id="Phobius"/>
    </source>
</evidence>
<accession>A0A2V3J4F3</accession>
<name>A0A2V3J4F3_9FLOR</name>
<dbReference type="Pfam" id="PF13639">
    <property type="entry name" value="zf-RING_2"/>
    <property type="match status" value="1"/>
</dbReference>
<feature type="transmembrane region" description="Helical" evidence="3">
    <location>
        <begin position="6"/>
        <end position="28"/>
    </location>
</feature>
<comment type="caution">
    <text evidence="5">The sequence shown here is derived from an EMBL/GenBank/DDBJ whole genome shotgun (WGS) entry which is preliminary data.</text>
</comment>